<evidence type="ECO:0000256" key="6">
    <source>
        <dbReference type="ARBA" id="ARBA00023136"/>
    </source>
</evidence>
<reference evidence="10" key="1">
    <citation type="submission" date="2023-07" db="EMBL/GenBank/DDBJ databases">
        <title>A chromosome-level genome assembly of Lolium multiflorum.</title>
        <authorList>
            <person name="Chen Y."/>
            <person name="Copetti D."/>
            <person name="Kolliker R."/>
            <person name="Studer B."/>
        </authorList>
    </citation>
    <scope>NUCLEOTIDE SEQUENCE</scope>
    <source>
        <strain evidence="10">02402/16</strain>
        <tissue evidence="10">Leaf</tissue>
    </source>
</reference>
<keyword evidence="11" id="KW-1185">Reference proteome</keyword>
<feature type="repeat" description="ANK" evidence="7">
    <location>
        <begin position="61"/>
        <end position="93"/>
    </location>
</feature>
<evidence type="ECO:0000256" key="1">
    <source>
        <dbReference type="ARBA" id="ARBA00004141"/>
    </source>
</evidence>
<dbReference type="PANTHER" id="PTHR24186:SF41">
    <property type="entry name" value="PGG DOMAIN-CONTAINING PROTEIN"/>
    <property type="match status" value="1"/>
</dbReference>
<feature type="transmembrane region" description="Helical" evidence="8">
    <location>
        <begin position="220"/>
        <end position="239"/>
    </location>
</feature>
<comment type="subcellular location">
    <subcellularLocation>
        <location evidence="1">Membrane</location>
        <topology evidence="1">Multi-pass membrane protein</topology>
    </subcellularLocation>
</comment>
<evidence type="ECO:0000256" key="8">
    <source>
        <dbReference type="SAM" id="Phobius"/>
    </source>
</evidence>
<feature type="domain" description="PGG" evidence="9">
    <location>
        <begin position="212"/>
        <end position="314"/>
    </location>
</feature>
<dbReference type="PANTHER" id="PTHR24186">
    <property type="entry name" value="PROTEIN PHOSPHATASE 1 REGULATORY SUBUNIT"/>
    <property type="match status" value="1"/>
</dbReference>
<evidence type="ECO:0000256" key="4">
    <source>
        <dbReference type="ARBA" id="ARBA00022989"/>
    </source>
</evidence>
<dbReference type="InterPro" id="IPR026961">
    <property type="entry name" value="PGG_dom"/>
</dbReference>
<accession>A0AAD8RTM2</accession>
<feature type="transmembrane region" description="Helical" evidence="8">
    <location>
        <begin position="292"/>
        <end position="315"/>
    </location>
</feature>
<dbReference type="PROSITE" id="PS50088">
    <property type="entry name" value="ANK_REPEAT"/>
    <property type="match status" value="2"/>
</dbReference>
<keyword evidence="3" id="KW-0677">Repeat</keyword>
<comment type="caution">
    <text evidence="10">The sequence shown here is derived from an EMBL/GenBank/DDBJ whole genome shotgun (WGS) entry which is preliminary data.</text>
</comment>
<dbReference type="Pfam" id="PF13962">
    <property type="entry name" value="PGG"/>
    <property type="match status" value="1"/>
</dbReference>
<feature type="repeat" description="ANK" evidence="7">
    <location>
        <begin position="25"/>
        <end position="47"/>
    </location>
</feature>
<keyword evidence="4 8" id="KW-1133">Transmembrane helix</keyword>
<evidence type="ECO:0000256" key="7">
    <source>
        <dbReference type="PROSITE-ProRule" id="PRU00023"/>
    </source>
</evidence>
<evidence type="ECO:0000256" key="3">
    <source>
        <dbReference type="ARBA" id="ARBA00022737"/>
    </source>
</evidence>
<evidence type="ECO:0000259" key="9">
    <source>
        <dbReference type="Pfam" id="PF13962"/>
    </source>
</evidence>
<dbReference type="SMART" id="SM00248">
    <property type="entry name" value="ANK"/>
    <property type="match status" value="4"/>
</dbReference>
<evidence type="ECO:0000256" key="2">
    <source>
        <dbReference type="ARBA" id="ARBA00022692"/>
    </source>
</evidence>
<feature type="transmembrane region" description="Helical" evidence="8">
    <location>
        <begin position="381"/>
        <end position="408"/>
    </location>
</feature>
<dbReference type="PROSITE" id="PS50297">
    <property type="entry name" value="ANK_REP_REGION"/>
    <property type="match status" value="2"/>
</dbReference>
<dbReference type="Proteomes" id="UP001231189">
    <property type="component" value="Unassembled WGS sequence"/>
</dbReference>
<gene>
    <name evidence="10" type="ORF">QYE76_004672</name>
</gene>
<dbReference type="InterPro" id="IPR002110">
    <property type="entry name" value="Ankyrin_rpt"/>
</dbReference>
<name>A0AAD8RTM2_LOLMU</name>
<sequence>MCPELYDAAFSGDLNLHLHTEADESGSTPLHYAVSDGDPDIIRKLVRSVPLRSALYKQDQQGFTPLHIAAWMGHVDVIRDILQKCPDSAEVSDTNGRNFLHVAIERGHESVVKYIVGSQFAGGLVNEQDNNGNTPLHSAVIAGKPQLGILESEFVELNIANNEGRTPFDLVSDTKSFLPMIGFVLKLSAREAWIGTQRQDHIPAWTGKAMKEWTDKLSKNLGIVALLIATIALNAMANVPGGFDSEGVPNLWGTSPYRTFLTLDTTAVACSIIATMLLIYGRGASRSSATWICLALIFLWCALMGMLLAFMAAVIPGLHKSTANKWFVWSIFAMPFSSMVALSFVWAMPAPTVTSVRLLFRARTREDRVRMRRHNGRRFPMVGFYLMVLYLFWFMNIVAFGITVHVIWITI</sequence>
<dbReference type="InterPro" id="IPR036770">
    <property type="entry name" value="Ankyrin_rpt-contain_sf"/>
</dbReference>
<dbReference type="EMBL" id="JAUUTY010000005">
    <property type="protein sequence ID" value="KAK1630357.1"/>
    <property type="molecule type" value="Genomic_DNA"/>
</dbReference>
<dbReference type="GO" id="GO:0005886">
    <property type="term" value="C:plasma membrane"/>
    <property type="evidence" value="ECO:0007669"/>
    <property type="project" value="TreeGrafter"/>
</dbReference>
<dbReference type="AlphaFoldDB" id="A0AAD8RTM2"/>
<dbReference type="Pfam" id="PF12796">
    <property type="entry name" value="Ank_2"/>
    <property type="match status" value="2"/>
</dbReference>
<feature type="transmembrane region" description="Helical" evidence="8">
    <location>
        <begin position="259"/>
        <end position="280"/>
    </location>
</feature>
<evidence type="ECO:0000256" key="5">
    <source>
        <dbReference type="ARBA" id="ARBA00023043"/>
    </source>
</evidence>
<dbReference type="SUPFAM" id="SSF48403">
    <property type="entry name" value="Ankyrin repeat"/>
    <property type="match status" value="1"/>
</dbReference>
<evidence type="ECO:0000313" key="11">
    <source>
        <dbReference type="Proteomes" id="UP001231189"/>
    </source>
</evidence>
<keyword evidence="6 8" id="KW-0472">Membrane</keyword>
<keyword evidence="2 8" id="KW-0812">Transmembrane</keyword>
<keyword evidence="5 7" id="KW-0040">ANK repeat</keyword>
<proteinExistence type="predicted"/>
<evidence type="ECO:0000313" key="10">
    <source>
        <dbReference type="EMBL" id="KAK1630357.1"/>
    </source>
</evidence>
<organism evidence="10 11">
    <name type="scientific">Lolium multiflorum</name>
    <name type="common">Italian ryegrass</name>
    <name type="synonym">Lolium perenne subsp. multiflorum</name>
    <dbReference type="NCBI Taxonomy" id="4521"/>
    <lineage>
        <taxon>Eukaryota</taxon>
        <taxon>Viridiplantae</taxon>
        <taxon>Streptophyta</taxon>
        <taxon>Embryophyta</taxon>
        <taxon>Tracheophyta</taxon>
        <taxon>Spermatophyta</taxon>
        <taxon>Magnoliopsida</taxon>
        <taxon>Liliopsida</taxon>
        <taxon>Poales</taxon>
        <taxon>Poaceae</taxon>
        <taxon>BOP clade</taxon>
        <taxon>Pooideae</taxon>
        <taxon>Poodae</taxon>
        <taxon>Poeae</taxon>
        <taxon>Poeae Chloroplast Group 2 (Poeae type)</taxon>
        <taxon>Loliodinae</taxon>
        <taxon>Loliinae</taxon>
        <taxon>Lolium</taxon>
    </lineage>
</organism>
<protein>
    <recommendedName>
        <fullName evidence="9">PGG domain-containing protein</fullName>
    </recommendedName>
</protein>
<feature type="transmembrane region" description="Helical" evidence="8">
    <location>
        <begin position="327"/>
        <end position="360"/>
    </location>
</feature>
<dbReference type="Gene3D" id="1.25.40.20">
    <property type="entry name" value="Ankyrin repeat-containing domain"/>
    <property type="match status" value="1"/>
</dbReference>